<comment type="caution">
    <text evidence="1">The sequence shown here is derived from an EMBL/GenBank/DDBJ whole genome shotgun (WGS) entry which is preliminary data.</text>
</comment>
<dbReference type="EMBL" id="BPLR01003311">
    <property type="protein sequence ID" value="GIX83252.1"/>
    <property type="molecule type" value="Genomic_DNA"/>
</dbReference>
<feature type="non-terminal residue" evidence="1">
    <location>
        <position position="1"/>
    </location>
</feature>
<dbReference type="AlphaFoldDB" id="A0AAV4NEQ2"/>
<accession>A0AAV4NEQ2</accession>
<evidence type="ECO:0000313" key="1">
    <source>
        <dbReference type="EMBL" id="GIX83252.1"/>
    </source>
</evidence>
<sequence length="74" mass="8509">PHSSFFRTLDRALLHRFWIPEPAQKRGFGHDDHETHCACCQKLLPAIASHDHLNKVPKPIIKNTPTLKSYLNRG</sequence>
<reference evidence="1 2" key="1">
    <citation type="submission" date="2021-06" db="EMBL/GenBank/DDBJ databases">
        <title>Caerostris extrusa draft genome.</title>
        <authorList>
            <person name="Kono N."/>
            <person name="Arakawa K."/>
        </authorList>
    </citation>
    <scope>NUCLEOTIDE SEQUENCE [LARGE SCALE GENOMIC DNA]</scope>
</reference>
<evidence type="ECO:0000313" key="2">
    <source>
        <dbReference type="Proteomes" id="UP001054945"/>
    </source>
</evidence>
<organism evidence="1 2">
    <name type="scientific">Caerostris extrusa</name>
    <name type="common">Bark spider</name>
    <name type="synonym">Caerostris bankana</name>
    <dbReference type="NCBI Taxonomy" id="172846"/>
    <lineage>
        <taxon>Eukaryota</taxon>
        <taxon>Metazoa</taxon>
        <taxon>Ecdysozoa</taxon>
        <taxon>Arthropoda</taxon>
        <taxon>Chelicerata</taxon>
        <taxon>Arachnida</taxon>
        <taxon>Araneae</taxon>
        <taxon>Araneomorphae</taxon>
        <taxon>Entelegynae</taxon>
        <taxon>Araneoidea</taxon>
        <taxon>Araneidae</taxon>
        <taxon>Caerostris</taxon>
    </lineage>
</organism>
<proteinExistence type="predicted"/>
<protein>
    <submittedName>
        <fullName evidence="1">Uncharacterized protein</fullName>
    </submittedName>
</protein>
<dbReference type="Proteomes" id="UP001054945">
    <property type="component" value="Unassembled WGS sequence"/>
</dbReference>
<keyword evidence="2" id="KW-1185">Reference proteome</keyword>
<gene>
    <name evidence="1" type="ORF">CEXT_201211</name>
</gene>
<name>A0AAV4NEQ2_CAEEX</name>